<reference evidence="1" key="1">
    <citation type="submission" date="2019-09" db="EMBL/GenBank/DDBJ databases">
        <authorList>
            <person name="Rodrigo-Torres L."/>
            <person name="Arahal R. D."/>
            <person name="Lucena T."/>
        </authorList>
    </citation>
    <scope>NUCLEOTIDE SEQUENCE</scope>
    <source>
        <strain evidence="1">ISS653</strain>
    </source>
</reference>
<dbReference type="Proteomes" id="UP000356253">
    <property type="component" value="Unassembled WGS sequence"/>
</dbReference>
<keyword evidence="2" id="KW-1185">Reference proteome</keyword>
<comment type="caution">
    <text evidence="1">The sequence shown here is derived from an EMBL/GenBank/DDBJ whole genome shotgun (WGS) entry which is preliminary data.</text>
</comment>
<proteinExistence type="predicted"/>
<evidence type="ECO:0000313" key="2">
    <source>
        <dbReference type="Proteomes" id="UP000356253"/>
    </source>
</evidence>
<evidence type="ECO:0000313" key="1">
    <source>
        <dbReference type="EMBL" id="VVV01890.1"/>
    </source>
</evidence>
<sequence>MKELYTDFIEKLQKLYGDFNKDTKRFYKASNSKISRDLGYSDAQFSRLINQTATEGEYQRALLNINRILKIEELEKLQAKIPQEQKAVKPTFSKLNWLWPLSLFLLILIIGYILWKPSSSIIEKEVIKEVPADYTLEWAFNTKFVNPYTKLDELPNDCNYPCYKFQGIWHLKNPYKIPLYMESRGFHYQAVEVRMYARCMKEKSSSGDLLEGLEYQKHEIWYDKNEQPIDSFINTFSGLKSSYKDLDLSKNPNFVKIAEIHTFFRNEFTISDSLYRTGKVIGRNMEMVPDEIIRQKLSDDQIEIIRQKLSAISNKGLEDFSRPVSCLPSPLPAKNFNLIKEKDSLVFKCQLMTNKIPIDYTKIYILENQYIKTNCRTFLEE</sequence>
<gene>
    <name evidence="1" type="ORF">FVB9532_03184</name>
</gene>
<protein>
    <submittedName>
        <fullName evidence="1">Uncharacterized protein</fullName>
    </submittedName>
</protein>
<dbReference type="EMBL" id="CABVMM010000013">
    <property type="protein sequence ID" value="VVV01890.1"/>
    <property type="molecule type" value="Genomic_DNA"/>
</dbReference>
<accession>A0AC61YC86</accession>
<organism evidence="1 2">
    <name type="scientific">Mesonia oceanica</name>
    <dbReference type="NCBI Taxonomy" id="2687242"/>
    <lineage>
        <taxon>Bacteria</taxon>
        <taxon>Pseudomonadati</taxon>
        <taxon>Bacteroidota</taxon>
        <taxon>Flavobacteriia</taxon>
        <taxon>Flavobacteriales</taxon>
        <taxon>Flavobacteriaceae</taxon>
        <taxon>Mesonia</taxon>
    </lineage>
</organism>
<name>A0AC61YC86_9FLAO</name>